<comment type="caution">
    <text evidence="1">The sequence shown here is derived from an EMBL/GenBank/DDBJ whole genome shotgun (WGS) entry which is preliminary data.</text>
</comment>
<proteinExistence type="predicted"/>
<evidence type="ECO:0000313" key="3">
    <source>
        <dbReference type="Proteomes" id="UP000297595"/>
    </source>
</evidence>
<evidence type="ECO:0000313" key="1">
    <source>
        <dbReference type="EMBL" id="KAF3106501.1"/>
    </source>
</evidence>
<sequence length="102" mass="11278">MSMVAGFTGGFWIRKMRQNFSPDELNILKTKISRGNLAVANILDTSTPLVLEIKPFQNTHSIPRAPEHVAGEFPGARLASYIYGKLALRNTLKHLVPMAAMV</sequence>
<dbReference type="EMBL" id="SOZJ01000003">
    <property type="protein sequence ID" value="TGJ68962.1"/>
    <property type="molecule type" value="Genomic_DNA"/>
</dbReference>
<evidence type="ECO:0000313" key="4">
    <source>
        <dbReference type="Proteomes" id="UP000475325"/>
    </source>
</evidence>
<evidence type="ECO:0000313" key="2">
    <source>
        <dbReference type="EMBL" id="TGJ68962.1"/>
    </source>
</evidence>
<gene>
    <name evidence="2" type="ORF">EYR41_005040</name>
    <name evidence="1" type="ORF">TWF102_001449</name>
</gene>
<dbReference type="EMBL" id="WIQW01000012">
    <property type="protein sequence ID" value="KAF3106501.1"/>
    <property type="molecule type" value="Genomic_DNA"/>
</dbReference>
<dbReference type="Proteomes" id="UP000297595">
    <property type="component" value="Unassembled WGS sequence"/>
</dbReference>
<dbReference type="AlphaFoldDB" id="A0A7C8PVX2"/>
<organism evidence="1 4">
    <name type="scientific">Orbilia oligospora</name>
    <name type="common">Nematode-trapping fungus</name>
    <name type="synonym">Arthrobotrys oligospora</name>
    <dbReference type="NCBI Taxonomy" id="2813651"/>
    <lineage>
        <taxon>Eukaryota</taxon>
        <taxon>Fungi</taxon>
        <taxon>Dikarya</taxon>
        <taxon>Ascomycota</taxon>
        <taxon>Pezizomycotina</taxon>
        <taxon>Orbiliomycetes</taxon>
        <taxon>Orbiliales</taxon>
        <taxon>Orbiliaceae</taxon>
        <taxon>Orbilia</taxon>
    </lineage>
</organism>
<name>A0A7C8PVX2_ORBOL</name>
<reference evidence="1 4" key="2">
    <citation type="submission" date="2019-06" db="EMBL/GenBank/DDBJ databases">
        <authorList>
            <person name="Palmer J.M."/>
        </authorList>
    </citation>
    <scope>NUCLEOTIDE SEQUENCE [LARGE SCALE GENOMIC DNA]</scope>
    <source>
        <strain evidence="1 4">TWF102</strain>
    </source>
</reference>
<dbReference type="Proteomes" id="UP000475325">
    <property type="component" value="Unassembled WGS sequence"/>
</dbReference>
<reference evidence="2 3" key="1">
    <citation type="submission" date="2019-03" db="EMBL/GenBank/DDBJ databases">
        <title>Nematode-trapping fungi genome.</title>
        <authorList>
            <person name="Vidal-Diez De Ulzurrun G."/>
        </authorList>
    </citation>
    <scope>NUCLEOTIDE SEQUENCE [LARGE SCALE GENOMIC DNA]</scope>
    <source>
        <strain evidence="2 3">TWF154</strain>
    </source>
</reference>
<protein>
    <submittedName>
        <fullName evidence="1">Uncharacterized protein</fullName>
    </submittedName>
</protein>
<accession>A0A7C8PVX2</accession>